<dbReference type="AlphaFoldDB" id="A0AAW5A470"/>
<name>A0AAW5A470_9PSED</name>
<dbReference type="Proteomes" id="UP000814172">
    <property type="component" value="Unassembled WGS sequence"/>
</dbReference>
<evidence type="ECO:0008006" key="4">
    <source>
        <dbReference type="Google" id="ProtNLM"/>
    </source>
</evidence>
<evidence type="ECO:0000313" key="2">
    <source>
        <dbReference type="EMBL" id="MCF5058418.1"/>
    </source>
</evidence>
<feature type="signal peptide" evidence="1">
    <location>
        <begin position="1"/>
        <end position="22"/>
    </location>
</feature>
<organism evidence="2 3">
    <name type="scientific">Pseudomonas proteolytica</name>
    <dbReference type="NCBI Taxonomy" id="219574"/>
    <lineage>
        <taxon>Bacteria</taxon>
        <taxon>Pseudomonadati</taxon>
        <taxon>Pseudomonadota</taxon>
        <taxon>Gammaproteobacteria</taxon>
        <taxon>Pseudomonadales</taxon>
        <taxon>Pseudomonadaceae</taxon>
        <taxon>Pseudomonas</taxon>
    </lineage>
</organism>
<proteinExistence type="predicted"/>
<keyword evidence="3" id="KW-1185">Reference proteome</keyword>
<protein>
    <recommendedName>
        <fullName evidence="4">DUF1120 domain-containing protein</fullName>
    </recommendedName>
</protein>
<evidence type="ECO:0000313" key="3">
    <source>
        <dbReference type="Proteomes" id="UP000814172"/>
    </source>
</evidence>
<gene>
    <name evidence="2" type="ORF">GIW75_15835</name>
</gene>
<sequence length="188" mass="19550">MGSLSRCLLFVMALLASEASVATCQVALSQPRVDYGVLRHGQGLDGHAGAQSLGRRTVLLNVVCVDPAPMALRFSGSPAGGLGFRFGGEGAFALGIRHAHVDGRSVDLIAEGAPSVAVNEHLMPGQVLIARAAGVPVAGRRLSAHLEIDPYLPVGAFSVRRETTLEGRVQVEWMPLGVSISPAVPPSQ</sequence>
<accession>A0AAW5A470</accession>
<comment type="caution">
    <text evidence="2">The sequence shown here is derived from an EMBL/GenBank/DDBJ whole genome shotgun (WGS) entry which is preliminary data.</text>
</comment>
<reference evidence="2 3" key="1">
    <citation type="submission" date="2019-11" db="EMBL/GenBank/DDBJ databases">
        <title>Epiphytic Pseudomonas syringae from cherry orchards.</title>
        <authorList>
            <person name="Hulin M.T."/>
        </authorList>
    </citation>
    <scope>NUCLEOTIDE SEQUENCE [LARGE SCALE GENOMIC DNA]</scope>
    <source>
        <strain evidence="2 3">PA-6-9F</strain>
    </source>
</reference>
<dbReference type="GeneID" id="55538386"/>
<keyword evidence="1" id="KW-0732">Signal</keyword>
<evidence type="ECO:0000256" key="1">
    <source>
        <dbReference type="SAM" id="SignalP"/>
    </source>
</evidence>
<dbReference type="RefSeq" id="WP_092232023.1">
    <property type="nucleotide sequence ID" value="NZ_FNTR01000004.1"/>
</dbReference>
<dbReference type="EMBL" id="WKEW01000051">
    <property type="protein sequence ID" value="MCF5058418.1"/>
    <property type="molecule type" value="Genomic_DNA"/>
</dbReference>
<feature type="chain" id="PRO_5043868116" description="DUF1120 domain-containing protein" evidence="1">
    <location>
        <begin position="23"/>
        <end position="188"/>
    </location>
</feature>